<dbReference type="SUPFAM" id="SSF51905">
    <property type="entry name" value="FAD/NAD(P)-binding domain"/>
    <property type="match status" value="1"/>
</dbReference>
<dbReference type="EMBL" id="BMIG01000001">
    <property type="protein sequence ID" value="GGA85209.1"/>
    <property type="molecule type" value="Genomic_DNA"/>
</dbReference>
<evidence type="ECO:0000256" key="1">
    <source>
        <dbReference type="ARBA" id="ARBA00001974"/>
    </source>
</evidence>
<dbReference type="PANTHER" id="PTHR43004:SF19">
    <property type="entry name" value="BINDING MONOOXYGENASE, PUTATIVE (JCVI)-RELATED"/>
    <property type="match status" value="1"/>
</dbReference>
<dbReference type="Pfam" id="PF01494">
    <property type="entry name" value="FAD_binding_3"/>
    <property type="match status" value="1"/>
</dbReference>
<evidence type="ECO:0000313" key="5">
    <source>
        <dbReference type="EMBL" id="GGA85209.1"/>
    </source>
</evidence>
<dbReference type="InterPro" id="IPR036188">
    <property type="entry name" value="FAD/NAD-bd_sf"/>
</dbReference>
<dbReference type="PANTHER" id="PTHR43004">
    <property type="entry name" value="TRK SYSTEM POTASSIUM UPTAKE PROTEIN"/>
    <property type="match status" value="1"/>
</dbReference>
<evidence type="ECO:0000259" key="4">
    <source>
        <dbReference type="Pfam" id="PF01494"/>
    </source>
</evidence>
<proteinExistence type="predicted"/>
<dbReference type="Proteomes" id="UP000620596">
    <property type="component" value="Unassembled WGS sequence"/>
</dbReference>
<dbReference type="Gene3D" id="3.30.70.2450">
    <property type="match status" value="1"/>
</dbReference>
<gene>
    <name evidence="5" type="ORF">GCM10011496_02220</name>
</gene>
<dbReference type="GO" id="GO:0016709">
    <property type="term" value="F:oxidoreductase activity, acting on paired donors, with incorporation or reduction of molecular oxygen, NAD(P)H as one donor, and incorporation of one atom of oxygen"/>
    <property type="evidence" value="ECO:0007669"/>
    <property type="project" value="UniProtKB-ARBA"/>
</dbReference>
<comment type="cofactor">
    <cofactor evidence="1">
        <name>FAD</name>
        <dbReference type="ChEBI" id="CHEBI:57692"/>
    </cofactor>
</comment>
<comment type="caution">
    <text evidence="5">The sequence shown here is derived from an EMBL/GenBank/DDBJ whole genome shotgun (WGS) entry which is preliminary data.</text>
</comment>
<sequence length="588" mass="64624">MLETPPAHPVRPAYADTTFSNGYEFTEGTGYTLPEYPFVAPSELATGEVRRYPIVIVGGGITGLSLACALASQGVEAILLDEDNTVGVKGASSRGICYAQKTLEIFKRLGIYERIAAKGVQWSVGRTFAGEDEVYSFDLRQQQTHSLSLQPPFINIQQFYIEGFLVEQIQALSASQPRIDLRWSNRITAFAQNSEFVTLSITTPAGDYKLEAEHVIDCTGSRSPFRAWCGASVTAKKGDDRWCIADVRFRDAPPVERHTWIEAPFNDKRAVWQHLMADGVWRIDYQMAPNCDPEEVSREDVVRARLNAQFKRELGKDECEIVWVGLYAYRSECLDELRHGRVFFAGDSAHVVSPFGARGGNSGVQDADNLAWKLAAVLQGRAGPGLLDSYHRERHEAAQQNVLVTNRTARFLRPADGAERLFRSAALGLARQHPFARQLVNTGRMSVPNSYSRSPVCDKSGGEATQNVSFLWAGGQPGELVELLNWAGNRLLLLVFGELPPATAKRLRVLSGQTGIVCVQVLAPRQHAQAVEHVVDHSGQLRATCRGESQTGWALLRPDSYVAATGAKINGSLVNAISKALGLQEEIA</sequence>
<dbReference type="AlphaFoldDB" id="A0A916S7T2"/>
<keyword evidence="3" id="KW-0274">FAD</keyword>
<protein>
    <submittedName>
        <fullName evidence="5">Oxidoreductase</fullName>
    </submittedName>
</protein>
<evidence type="ECO:0000256" key="3">
    <source>
        <dbReference type="ARBA" id="ARBA00022827"/>
    </source>
</evidence>
<dbReference type="GO" id="GO:0071949">
    <property type="term" value="F:FAD binding"/>
    <property type="evidence" value="ECO:0007669"/>
    <property type="project" value="InterPro"/>
</dbReference>
<name>A0A916S7T2_9BURK</name>
<organism evidence="5 6">
    <name type="scientific">Polaromonas eurypsychrophila</name>
    <dbReference type="NCBI Taxonomy" id="1614635"/>
    <lineage>
        <taxon>Bacteria</taxon>
        <taxon>Pseudomonadati</taxon>
        <taxon>Pseudomonadota</taxon>
        <taxon>Betaproteobacteria</taxon>
        <taxon>Burkholderiales</taxon>
        <taxon>Comamonadaceae</taxon>
        <taxon>Polaromonas</taxon>
    </lineage>
</organism>
<evidence type="ECO:0000256" key="2">
    <source>
        <dbReference type="ARBA" id="ARBA00022630"/>
    </source>
</evidence>
<reference evidence="5" key="2">
    <citation type="submission" date="2020-09" db="EMBL/GenBank/DDBJ databases">
        <authorList>
            <person name="Sun Q."/>
            <person name="Zhou Y."/>
        </authorList>
    </citation>
    <scope>NUCLEOTIDE SEQUENCE</scope>
    <source>
        <strain evidence="5">CGMCC 1.15322</strain>
    </source>
</reference>
<evidence type="ECO:0000313" key="6">
    <source>
        <dbReference type="Proteomes" id="UP000620596"/>
    </source>
</evidence>
<dbReference type="InterPro" id="IPR050641">
    <property type="entry name" value="RIFMO-like"/>
</dbReference>
<dbReference type="PRINTS" id="PR00420">
    <property type="entry name" value="RNGMNOXGNASE"/>
</dbReference>
<accession>A0A916S7T2</accession>
<dbReference type="Gene3D" id="3.50.50.60">
    <property type="entry name" value="FAD/NAD(P)-binding domain"/>
    <property type="match status" value="1"/>
</dbReference>
<dbReference type="NCBIfam" id="NF006002">
    <property type="entry name" value="PRK08132.1"/>
    <property type="match status" value="1"/>
</dbReference>
<reference evidence="5" key="1">
    <citation type="journal article" date="2014" name="Int. J. Syst. Evol. Microbiol.">
        <title>Complete genome sequence of Corynebacterium casei LMG S-19264T (=DSM 44701T), isolated from a smear-ripened cheese.</title>
        <authorList>
            <consortium name="US DOE Joint Genome Institute (JGI-PGF)"/>
            <person name="Walter F."/>
            <person name="Albersmeier A."/>
            <person name="Kalinowski J."/>
            <person name="Ruckert C."/>
        </authorList>
    </citation>
    <scope>NUCLEOTIDE SEQUENCE</scope>
    <source>
        <strain evidence="5">CGMCC 1.15322</strain>
    </source>
</reference>
<keyword evidence="2" id="KW-0285">Flavoprotein</keyword>
<keyword evidence="6" id="KW-1185">Reference proteome</keyword>
<feature type="domain" description="FAD-binding" evidence="4">
    <location>
        <begin position="52"/>
        <end position="402"/>
    </location>
</feature>
<dbReference type="InterPro" id="IPR002938">
    <property type="entry name" value="FAD-bd"/>
</dbReference>
<dbReference type="RefSeq" id="WP_188705734.1">
    <property type="nucleotide sequence ID" value="NZ_BMIG01000001.1"/>
</dbReference>